<organism evidence="1 2">
    <name type="scientific">Trifolium medium</name>
    <dbReference type="NCBI Taxonomy" id="97028"/>
    <lineage>
        <taxon>Eukaryota</taxon>
        <taxon>Viridiplantae</taxon>
        <taxon>Streptophyta</taxon>
        <taxon>Embryophyta</taxon>
        <taxon>Tracheophyta</taxon>
        <taxon>Spermatophyta</taxon>
        <taxon>Magnoliopsida</taxon>
        <taxon>eudicotyledons</taxon>
        <taxon>Gunneridae</taxon>
        <taxon>Pentapetalae</taxon>
        <taxon>rosids</taxon>
        <taxon>fabids</taxon>
        <taxon>Fabales</taxon>
        <taxon>Fabaceae</taxon>
        <taxon>Papilionoideae</taxon>
        <taxon>50 kb inversion clade</taxon>
        <taxon>NPAAA clade</taxon>
        <taxon>Hologalegina</taxon>
        <taxon>IRL clade</taxon>
        <taxon>Trifolieae</taxon>
        <taxon>Trifolium</taxon>
    </lineage>
</organism>
<evidence type="ECO:0000313" key="2">
    <source>
        <dbReference type="Proteomes" id="UP000265520"/>
    </source>
</evidence>
<comment type="caution">
    <text evidence="1">The sequence shown here is derived from an EMBL/GenBank/DDBJ whole genome shotgun (WGS) entry which is preliminary data.</text>
</comment>
<dbReference type="Proteomes" id="UP000265520">
    <property type="component" value="Unassembled WGS sequence"/>
</dbReference>
<proteinExistence type="predicted"/>
<feature type="non-terminal residue" evidence="1">
    <location>
        <position position="1"/>
    </location>
</feature>
<accession>A0A392UK86</accession>
<dbReference type="AlphaFoldDB" id="A0A392UK86"/>
<dbReference type="EMBL" id="LXQA010832645">
    <property type="protein sequence ID" value="MCI73167.1"/>
    <property type="molecule type" value="Genomic_DNA"/>
</dbReference>
<name>A0A392UK86_9FABA</name>
<protein>
    <submittedName>
        <fullName evidence="1">Uncharacterized protein</fullName>
    </submittedName>
</protein>
<sequence>KQRARRSATLMVAQRPLKNMHVSSLQGSLSDHALS</sequence>
<keyword evidence="2" id="KW-1185">Reference proteome</keyword>
<evidence type="ECO:0000313" key="1">
    <source>
        <dbReference type="EMBL" id="MCI73167.1"/>
    </source>
</evidence>
<reference evidence="1 2" key="1">
    <citation type="journal article" date="2018" name="Front. Plant Sci.">
        <title>Red Clover (Trifolium pratense) and Zigzag Clover (T. medium) - A Picture of Genomic Similarities and Differences.</title>
        <authorList>
            <person name="Dluhosova J."/>
            <person name="Istvanek J."/>
            <person name="Nedelnik J."/>
            <person name="Repkova J."/>
        </authorList>
    </citation>
    <scope>NUCLEOTIDE SEQUENCE [LARGE SCALE GENOMIC DNA]</scope>
    <source>
        <strain evidence="2">cv. 10/8</strain>
        <tissue evidence="1">Leaf</tissue>
    </source>
</reference>